<dbReference type="EMBL" id="JAUTAN010000001">
    <property type="protein sequence ID" value="MDQ1105803.1"/>
    <property type="molecule type" value="Genomic_DNA"/>
</dbReference>
<reference evidence="2" key="1">
    <citation type="submission" date="2023-07" db="EMBL/GenBank/DDBJ databases">
        <title>Functional and genomic diversity of the sorghum phyllosphere microbiome.</title>
        <authorList>
            <person name="Shade A."/>
        </authorList>
    </citation>
    <scope>NUCLEOTIDE SEQUENCE</scope>
    <source>
        <strain evidence="2">SORGH_AS_1067</strain>
    </source>
</reference>
<gene>
    <name evidence="2" type="ORF">QE405_003087</name>
</gene>
<keyword evidence="1" id="KW-1133">Transmembrane helix</keyword>
<feature type="transmembrane region" description="Helical" evidence="1">
    <location>
        <begin position="12"/>
        <end position="33"/>
    </location>
</feature>
<protein>
    <submittedName>
        <fullName evidence="2">Uncharacterized protein</fullName>
    </submittedName>
</protein>
<dbReference type="Proteomes" id="UP001239215">
    <property type="component" value="Unassembled WGS sequence"/>
</dbReference>
<keyword evidence="1" id="KW-0472">Membrane</keyword>
<dbReference type="AlphaFoldDB" id="A0AAJ1X1P7"/>
<accession>A0AAJ1X1P7</accession>
<keyword evidence="1" id="KW-0812">Transmembrane</keyword>
<comment type="caution">
    <text evidence="2">The sequence shown here is derived from an EMBL/GenBank/DDBJ whole genome shotgun (WGS) entry which is preliminary data.</text>
</comment>
<organism evidence="2 3">
    <name type="scientific">Nocardioides zeae</name>
    <dbReference type="NCBI Taxonomy" id="1457234"/>
    <lineage>
        <taxon>Bacteria</taxon>
        <taxon>Bacillati</taxon>
        <taxon>Actinomycetota</taxon>
        <taxon>Actinomycetes</taxon>
        <taxon>Propionibacteriales</taxon>
        <taxon>Nocardioidaceae</taxon>
        <taxon>Nocardioides</taxon>
    </lineage>
</organism>
<evidence type="ECO:0000313" key="3">
    <source>
        <dbReference type="Proteomes" id="UP001239215"/>
    </source>
</evidence>
<name>A0AAJ1X1P7_9ACTN</name>
<proteinExistence type="predicted"/>
<evidence type="ECO:0000313" key="2">
    <source>
        <dbReference type="EMBL" id="MDQ1105803.1"/>
    </source>
</evidence>
<evidence type="ECO:0000256" key="1">
    <source>
        <dbReference type="SAM" id="Phobius"/>
    </source>
</evidence>
<sequence>MGLRGSRRSVVGTAVAIAVAVVVVAVVAVVALVRGDENPAVDAGLAEIAEESPIDLLVGGDGLPDDAAERLRLVLVATPWSAEQAARVAAVLPYALAPDAGTDDAAGLLTTAVTVVADADDVQPGLADAFLATLARWPSAVHTALGGQVPAGSGRVDALGPDLPRDDLLRAVTVAAREGGGGQLFATTYGAWAADVFRADLAVAVADAGAIGPDVVEGAGSAYVGAVRIAEAVRDGECTDGVDCWTVERSLEGALAPPLLQVVLDAYDPEDVPPGLAGPDGRPIRLDLATMTPDERAAYGDYYASVTSATPVIAELGEI</sequence>